<keyword evidence="4 8" id="KW-0808">Transferase</keyword>
<dbReference type="Pfam" id="PF01472">
    <property type="entry name" value="PUA"/>
    <property type="match status" value="1"/>
</dbReference>
<dbReference type="PANTHER" id="PTHR43654:SF3">
    <property type="entry name" value="GLUTAMATE 5-KINASE"/>
    <property type="match status" value="1"/>
</dbReference>
<dbReference type="InterPro" id="IPR041739">
    <property type="entry name" value="G5K_ProB"/>
</dbReference>
<dbReference type="Pfam" id="PF00696">
    <property type="entry name" value="AA_kinase"/>
    <property type="match status" value="1"/>
</dbReference>
<feature type="binding site" evidence="8">
    <location>
        <begin position="173"/>
        <end position="174"/>
    </location>
    <ligand>
        <name>ATP</name>
        <dbReference type="ChEBI" id="CHEBI:30616"/>
    </ligand>
</feature>
<evidence type="ECO:0000256" key="6">
    <source>
        <dbReference type="ARBA" id="ARBA00022777"/>
    </source>
</evidence>
<dbReference type="InterPro" id="IPR001048">
    <property type="entry name" value="Asp/Glu/Uridylate_kinase"/>
</dbReference>
<dbReference type="InterPro" id="IPR011529">
    <property type="entry name" value="Glu_5kinase"/>
</dbReference>
<dbReference type="FunFam" id="3.40.1160.10:FF:000018">
    <property type="entry name" value="Glutamate 5-kinase"/>
    <property type="match status" value="1"/>
</dbReference>
<dbReference type="Gene3D" id="3.40.1160.10">
    <property type="entry name" value="Acetylglutamate kinase-like"/>
    <property type="match status" value="1"/>
</dbReference>
<evidence type="ECO:0000256" key="4">
    <source>
        <dbReference type="ARBA" id="ARBA00022679"/>
    </source>
</evidence>
<dbReference type="SUPFAM" id="SSF53633">
    <property type="entry name" value="Carbamate kinase-like"/>
    <property type="match status" value="1"/>
</dbReference>
<dbReference type="EMBL" id="LPWH01000001">
    <property type="protein sequence ID" value="POR05690.1"/>
    <property type="molecule type" value="Genomic_DNA"/>
</dbReference>
<dbReference type="UniPathway" id="UPA00098">
    <property type="reaction ID" value="UER00359"/>
</dbReference>
<keyword evidence="6 8" id="KW-0418">Kinase</keyword>
<dbReference type="GO" id="GO:0005829">
    <property type="term" value="C:cytosol"/>
    <property type="evidence" value="ECO:0007669"/>
    <property type="project" value="TreeGrafter"/>
</dbReference>
<proteinExistence type="inferred from homology"/>
<dbReference type="RefSeq" id="WP_103679035.1">
    <property type="nucleotide sequence ID" value="NZ_LPWH01000001.1"/>
</dbReference>
<evidence type="ECO:0000256" key="5">
    <source>
        <dbReference type="ARBA" id="ARBA00022741"/>
    </source>
</evidence>
<dbReference type="PANTHER" id="PTHR43654">
    <property type="entry name" value="GLUTAMATE 5-KINASE"/>
    <property type="match status" value="1"/>
</dbReference>
<dbReference type="GO" id="GO:0055129">
    <property type="term" value="P:L-proline biosynthetic process"/>
    <property type="evidence" value="ECO:0007669"/>
    <property type="project" value="UniProtKB-UniRule"/>
</dbReference>
<keyword evidence="7 8" id="KW-0067">ATP-binding</keyword>
<dbReference type="InterPro" id="IPR002478">
    <property type="entry name" value="PUA"/>
</dbReference>
<evidence type="ECO:0000256" key="3">
    <source>
        <dbReference type="ARBA" id="ARBA00022650"/>
    </source>
</evidence>
<dbReference type="Proteomes" id="UP000237350">
    <property type="component" value="Unassembled WGS sequence"/>
</dbReference>
<dbReference type="AlphaFoldDB" id="A0A2S4K1Q4"/>
<comment type="similarity">
    <text evidence="8">Belongs to the glutamate 5-kinase family.</text>
</comment>
<dbReference type="Gene3D" id="2.30.130.10">
    <property type="entry name" value="PUA domain"/>
    <property type="match status" value="1"/>
</dbReference>
<evidence type="ECO:0000256" key="2">
    <source>
        <dbReference type="ARBA" id="ARBA00022605"/>
    </source>
</evidence>
<feature type="binding site" evidence="8">
    <location>
        <position position="139"/>
    </location>
    <ligand>
        <name>substrate</name>
    </ligand>
</feature>
<gene>
    <name evidence="8" type="primary">proB</name>
    <name evidence="10" type="ORF">AU468_00515</name>
</gene>
<comment type="catalytic activity">
    <reaction evidence="8">
        <text>L-glutamate + ATP = L-glutamyl 5-phosphate + ADP</text>
        <dbReference type="Rhea" id="RHEA:14877"/>
        <dbReference type="ChEBI" id="CHEBI:29985"/>
        <dbReference type="ChEBI" id="CHEBI:30616"/>
        <dbReference type="ChEBI" id="CHEBI:58274"/>
        <dbReference type="ChEBI" id="CHEBI:456216"/>
        <dbReference type="EC" id="2.7.2.11"/>
    </reaction>
</comment>
<dbReference type="PRINTS" id="PR00474">
    <property type="entry name" value="GLU5KINASE"/>
</dbReference>
<dbReference type="InterPro" id="IPR005715">
    <property type="entry name" value="Glu_5kinase/COase_Synthase"/>
</dbReference>
<keyword evidence="5 8" id="KW-0547">Nucleotide-binding</keyword>
<reference evidence="11" key="1">
    <citation type="submission" date="2015-12" db="EMBL/GenBank/DDBJ databases">
        <authorList>
            <person name="Lodha T.D."/>
            <person name="Chintalapati S."/>
            <person name="Chintalapati V.R."/>
            <person name="Sravanthi T."/>
        </authorList>
    </citation>
    <scope>NUCLEOTIDE SEQUENCE [LARGE SCALE GENOMIC DNA]</scope>
    <source>
        <strain evidence="11">JC133</strain>
    </source>
</reference>
<dbReference type="PROSITE" id="PS50890">
    <property type="entry name" value="PUA"/>
    <property type="match status" value="1"/>
</dbReference>
<protein>
    <recommendedName>
        <fullName evidence="8">Glutamate 5-kinase</fullName>
        <ecNumber evidence="8">2.7.2.11</ecNumber>
    </recommendedName>
    <alternativeName>
        <fullName evidence="8">Gamma-glutamyl kinase</fullName>
        <shortName evidence="8">GK</shortName>
    </alternativeName>
</protein>
<evidence type="ECO:0000256" key="8">
    <source>
        <dbReference type="HAMAP-Rule" id="MF_00456"/>
    </source>
</evidence>
<comment type="caution">
    <text evidence="10">The sequence shown here is derived from an EMBL/GenBank/DDBJ whole genome shotgun (WGS) entry which is preliminary data.</text>
</comment>
<feature type="binding site" evidence="8">
    <location>
        <begin position="215"/>
        <end position="221"/>
    </location>
    <ligand>
        <name>ATP</name>
        <dbReference type="ChEBI" id="CHEBI:30616"/>
    </ligand>
</feature>
<dbReference type="CDD" id="cd04242">
    <property type="entry name" value="AAK_G5K_ProB"/>
    <property type="match status" value="1"/>
</dbReference>
<dbReference type="HAMAP" id="MF_00456">
    <property type="entry name" value="ProB"/>
    <property type="match status" value="1"/>
</dbReference>
<comment type="pathway">
    <text evidence="8">Amino-acid biosynthesis; L-proline biosynthesis; L-glutamate 5-semialdehyde from L-glutamate: step 1/2.</text>
</comment>
<dbReference type="SMART" id="SM00359">
    <property type="entry name" value="PUA"/>
    <property type="match status" value="1"/>
</dbReference>
<dbReference type="CDD" id="cd21157">
    <property type="entry name" value="PUA_G5K"/>
    <property type="match status" value="1"/>
</dbReference>
<evidence type="ECO:0000259" key="9">
    <source>
        <dbReference type="SMART" id="SM00359"/>
    </source>
</evidence>
<dbReference type="InterPro" id="IPR036974">
    <property type="entry name" value="PUA_sf"/>
</dbReference>
<accession>A0A2S4K1Q4</accession>
<keyword evidence="2 8" id="KW-0028">Amino-acid biosynthesis</keyword>
<dbReference type="InterPro" id="IPR001057">
    <property type="entry name" value="Glu/AcGlu_kinase"/>
</dbReference>
<dbReference type="InterPro" id="IPR015947">
    <property type="entry name" value="PUA-like_sf"/>
</dbReference>
<sequence>MRNFGELRRVVVKVGTNVLTRNDRIDREYIEELARQIAWLRSTGREVCLVSSGAIGLGARELGITGRVQDVVLRQACAAVGQPLLMQVYREIFSRQSVPIAQVLLTREVLNDRTSYVQMRNAVERLLELGVLPVFNENDSVAVAEISRAFGDNDQLSALIASKVDAELLVLLSDVPGYYSADPRTSPGAELISLVEAVTPAMIAVAGKAGSSLGTGGMATKLRAVQIAAEGGCRVVLAHGREERVLPRILQGEEVGTVFGARRRLKNRSRWLLHSAPRGKIIVDSGAMRAIRNHNSLLPSGIVAVEGSFEAGSVVMVNEGVKIVSSFSSSELEALAGRHSSEAGQILATGRSRRIIARPEDMVFFEEDQDLSGSTSPEEAG</sequence>
<dbReference type="GO" id="GO:0004349">
    <property type="term" value="F:glutamate 5-kinase activity"/>
    <property type="evidence" value="ECO:0007669"/>
    <property type="project" value="UniProtKB-UniRule"/>
</dbReference>
<organism evidence="10 11">
    <name type="scientific">Alkalispirochaeta sphaeroplastigenens</name>
    <dbReference type="NCBI Taxonomy" id="1187066"/>
    <lineage>
        <taxon>Bacteria</taxon>
        <taxon>Pseudomonadati</taxon>
        <taxon>Spirochaetota</taxon>
        <taxon>Spirochaetia</taxon>
        <taxon>Spirochaetales</taxon>
        <taxon>Spirochaetaceae</taxon>
        <taxon>Alkalispirochaeta</taxon>
    </lineage>
</organism>
<keyword evidence="3 8" id="KW-0641">Proline biosynthesis</keyword>
<dbReference type="OrthoDB" id="9804434at2"/>
<keyword evidence="1 8" id="KW-0963">Cytoplasm</keyword>
<evidence type="ECO:0000256" key="1">
    <source>
        <dbReference type="ARBA" id="ARBA00022490"/>
    </source>
</evidence>
<dbReference type="SUPFAM" id="SSF88697">
    <property type="entry name" value="PUA domain-like"/>
    <property type="match status" value="1"/>
</dbReference>
<evidence type="ECO:0000313" key="11">
    <source>
        <dbReference type="Proteomes" id="UP000237350"/>
    </source>
</evidence>
<dbReference type="GO" id="GO:0005524">
    <property type="term" value="F:ATP binding"/>
    <property type="evidence" value="ECO:0007669"/>
    <property type="project" value="UniProtKB-KW"/>
</dbReference>
<dbReference type="PIRSF" id="PIRSF000729">
    <property type="entry name" value="GK"/>
    <property type="match status" value="1"/>
</dbReference>
<keyword evidence="11" id="KW-1185">Reference proteome</keyword>
<feature type="domain" description="PUA" evidence="9">
    <location>
        <begin position="279"/>
        <end position="356"/>
    </location>
</feature>
<dbReference type="GO" id="GO:0003723">
    <property type="term" value="F:RNA binding"/>
    <property type="evidence" value="ECO:0007669"/>
    <property type="project" value="InterPro"/>
</dbReference>
<feature type="binding site" evidence="8">
    <location>
        <position position="13"/>
    </location>
    <ligand>
        <name>ATP</name>
        <dbReference type="ChEBI" id="CHEBI:30616"/>
    </ligand>
</feature>
<name>A0A2S4K1Q4_9SPIO</name>
<feature type="binding site" evidence="8">
    <location>
        <position position="153"/>
    </location>
    <ligand>
        <name>substrate</name>
    </ligand>
</feature>
<feature type="binding site" evidence="8">
    <location>
        <position position="52"/>
    </location>
    <ligand>
        <name>substrate</name>
    </ligand>
</feature>
<evidence type="ECO:0000256" key="7">
    <source>
        <dbReference type="ARBA" id="ARBA00022840"/>
    </source>
</evidence>
<dbReference type="EC" id="2.7.2.11" evidence="8"/>
<comment type="function">
    <text evidence="8">Catalyzes the transfer of a phosphate group to glutamate to form L-glutamate 5-phosphate.</text>
</comment>
<dbReference type="NCBIfam" id="TIGR01027">
    <property type="entry name" value="proB"/>
    <property type="match status" value="1"/>
</dbReference>
<evidence type="ECO:0000313" key="10">
    <source>
        <dbReference type="EMBL" id="POR05690.1"/>
    </source>
</evidence>
<dbReference type="InterPro" id="IPR036393">
    <property type="entry name" value="AceGlu_kinase-like_sf"/>
</dbReference>
<comment type="subcellular location">
    <subcellularLocation>
        <location evidence="8">Cytoplasm</location>
    </subcellularLocation>
</comment>